<reference evidence="1" key="2">
    <citation type="submission" date="2020-05" db="EMBL/GenBank/DDBJ databases">
        <authorList>
            <person name="Kim H.-S."/>
            <person name="Proctor R.H."/>
            <person name="Brown D.W."/>
        </authorList>
    </citation>
    <scope>NUCLEOTIDE SEQUENCE</scope>
    <source>
        <strain evidence="1">NRRL 22465</strain>
    </source>
</reference>
<accession>A0A8H4U5U1</accession>
<protein>
    <recommendedName>
        <fullName evidence="3">F-box domain-containing protein</fullName>
    </recommendedName>
</protein>
<dbReference type="EMBL" id="JABEYC010001044">
    <property type="protein sequence ID" value="KAF4970105.1"/>
    <property type="molecule type" value="Genomic_DNA"/>
</dbReference>
<gene>
    <name evidence="1" type="ORF">FZEAL_10113</name>
</gene>
<name>A0A8H4U5U1_9HYPO</name>
<comment type="caution">
    <text evidence="1">The sequence shown here is derived from an EMBL/GenBank/DDBJ whole genome shotgun (WGS) entry which is preliminary data.</text>
</comment>
<evidence type="ECO:0000313" key="1">
    <source>
        <dbReference type="EMBL" id="KAF4970105.1"/>
    </source>
</evidence>
<proteinExistence type="predicted"/>
<sequence>MQPRQTNHDIVHANLSPVLIQETDSRNKEKKAVCSATMVRNKTPAKAPRPRAGFQQLPCELVNLIANSLSRPDLENFRLVSKAIAEYTVPQLALSHFNGLPWRQDGKRLHDLSLIPACARRIRSIKFNMTRMNEDYIEGAYMEADEEFLNTWGPYFETQGTALGPVHLPLDLVVPALMRLPNLDSVSLTWVEILWGDYGENTTAFAHADSVTLAGDEIFEVQQSIIEALRIRNMPLKSLTLEPLIHQKLTMPSTLDDWAINVFGSVERLHLVLDRNVEFMPDRFEHFVSLMPNLRKLRMDSYLMSDADLPLQMHFRHLEQLEVRFLKVHIGHFAAFLLRHAQSLKQISLRTMHGVDDPSTPLSLNWKRVFKHMSDDLDKLEVVRLSGRFITDTGEHMSYYRVDDLKSNQVYLPGPKDSAVVEKYIIEGGECPWL</sequence>
<evidence type="ECO:0008006" key="3">
    <source>
        <dbReference type="Google" id="ProtNLM"/>
    </source>
</evidence>
<dbReference type="SUPFAM" id="SSF52047">
    <property type="entry name" value="RNI-like"/>
    <property type="match status" value="1"/>
</dbReference>
<keyword evidence="2" id="KW-1185">Reference proteome</keyword>
<reference evidence="1" key="1">
    <citation type="journal article" date="2020" name="BMC Genomics">
        <title>Correction to: Identification and distribution of gene clusters required for synthesis of sphingolipid metabolism inhibitors in diverse species of the filamentous fungus Fusarium.</title>
        <authorList>
            <person name="Kim H.S."/>
            <person name="Lohmar J.M."/>
            <person name="Busman M."/>
            <person name="Brown D.W."/>
            <person name="Naumann T.A."/>
            <person name="Divon H.H."/>
            <person name="Lysoe E."/>
            <person name="Uhlig S."/>
            <person name="Proctor R.H."/>
        </authorList>
    </citation>
    <scope>NUCLEOTIDE SEQUENCE</scope>
    <source>
        <strain evidence="1">NRRL 22465</strain>
    </source>
</reference>
<dbReference type="OrthoDB" id="5224238at2759"/>
<evidence type="ECO:0000313" key="2">
    <source>
        <dbReference type="Proteomes" id="UP000635477"/>
    </source>
</evidence>
<dbReference type="Proteomes" id="UP000635477">
    <property type="component" value="Unassembled WGS sequence"/>
</dbReference>
<organism evidence="1 2">
    <name type="scientific">Fusarium zealandicum</name>
    <dbReference type="NCBI Taxonomy" id="1053134"/>
    <lineage>
        <taxon>Eukaryota</taxon>
        <taxon>Fungi</taxon>
        <taxon>Dikarya</taxon>
        <taxon>Ascomycota</taxon>
        <taxon>Pezizomycotina</taxon>
        <taxon>Sordariomycetes</taxon>
        <taxon>Hypocreomycetidae</taxon>
        <taxon>Hypocreales</taxon>
        <taxon>Nectriaceae</taxon>
        <taxon>Fusarium</taxon>
        <taxon>Fusarium staphyleae species complex</taxon>
    </lineage>
</organism>
<dbReference type="AlphaFoldDB" id="A0A8H4U5U1"/>